<feature type="compositionally biased region" description="Polar residues" evidence="1">
    <location>
        <begin position="46"/>
        <end position="64"/>
    </location>
</feature>
<accession>A0A4Y2HEQ1</accession>
<gene>
    <name evidence="2" type="ORF">AVEN_119168_1</name>
</gene>
<name>A0A4Y2HEQ1_ARAVE</name>
<evidence type="ECO:0000256" key="1">
    <source>
        <dbReference type="SAM" id="MobiDB-lite"/>
    </source>
</evidence>
<feature type="non-terminal residue" evidence="2">
    <location>
        <position position="64"/>
    </location>
</feature>
<dbReference type="EMBL" id="BGPR01258307">
    <property type="protein sequence ID" value="GBM63768.1"/>
    <property type="molecule type" value="Genomic_DNA"/>
</dbReference>
<proteinExistence type="predicted"/>
<protein>
    <submittedName>
        <fullName evidence="2">Uncharacterized protein</fullName>
    </submittedName>
</protein>
<feature type="region of interest" description="Disordered" evidence="1">
    <location>
        <begin position="45"/>
        <end position="64"/>
    </location>
</feature>
<keyword evidence="3" id="KW-1185">Reference proteome</keyword>
<evidence type="ECO:0000313" key="3">
    <source>
        <dbReference type="Proteomes" id="UP000499080"/>
    </source>
</evidence>
<dbReference type="Proteomes" id="UP000499080">
    <property type="component" value="Unassembled WGS sequence"/>
</dbReference>
<organism evidence="2 3">
    <name type="scientific">Araneus ventricosus</name>
    <name type="common">Orbweaver spider</name>
    <name type="synonym">Epeira ventricosa</name>
    <dbReference type="NCBI Taxonomy" id="182803"/>
    <lineage>
        <taxon>Eukaryota</taxon>
        <taxon>Metazoa</taxon>
        <taxon>Ecdysozoa</taxon>
        <taxon>Arthropoda</taxon>
        <taxon>Chelicerata</taxon>
        <taxon>Arachnida</taxon>
        <taxon>Araneae</taxon>
        <taxon>Araneomorphae</taxon>
        <taxon>Entelegynae</taxon>
        <taxon>Araneoidea</taxon>
        <taxon>Araneidae</taxon>
        <taxon>Araneus</taxon>
    </lineage>
</organism>
<dbReference type="AlphaFoldDB" id="A0A4Y2HEQ1"/>
<comment type="caution">
    <text evidence="2">The sequence shown here is derived from an EMBL/GenBank/DDBJ whole genome shotgun (WGS) entry which is preliminary data.</text>
</comment>
<reference evidence="2 3" key="1">
    <citation type="journal article" date="2019" name="Sci. Rep.">
        <title>Orb-weaving spider Araneus ventricosus genome elucidates the spidroin gene catalogue.</title>
        <authorList>
            <person name="Kono N."/>
            <person name="Nakamura H."/>
            <person name="Ohtoshi R."/>
            <person name="Moran D.A.P."/>
            <person name="Shinohara A."/>
            <person name="Yoshida Y."/>
            <person name="Fujiwara M."/>
            <person name="Mori M."/>
            <person name="Tomita M."/>
            <person name="Arakawa K."/>
        </authorList>
    </citation>
    <scope>NUCLEOTIDE SEQUENCE [LARGE SCALE GENOMIC DNA]</scope>
</reference>
<sequence length="64" mass="7006">MNMDLVHVKPTWIKRSSAGVVWKFGEGDTSLGVVHVISPRFKLRGPSQNNPRVASKAQCTLADS</sequence>
<evidence type="ECO:0000313" key="2">
    <source>
        <dbReference type="EMBL" id="GBM63768.1"/>
    </source>
</evidence>